<keyword evidence="4 7" id="KW-1133">Transmembrane helix</keyword>
<dbReference type="InterPro" id="IPR037272">
    <property type="entry name" value="SNS_sf"/>
</dbReference>
<dbReference type="RefSeq" id="WP_013244349.1">
    <property type="nucleotide sequence ID" value="NC_019908.1"/>
</dbReference>
<dbReference type="KEGG" id="bpip:BPP43_08000"/>
<evidence type="ECO:0000256" key="6">
    <source>
        <dbReference type="RuleBase" id="RU003732"/>
    </source>
</evidence>
<dbReference type="InterPro" id="IPR000175">
    <property type="entry name" value="Na/ntran_symport"/>
</dbReference>
<comment type="similarity">
    <text evidence="6">Belongs to the sodium:neurotransmitter symporter (SNF) (TC 2.A.22) family.</text>
</comment>
<dbReference type="SUPFAM" id="SSF161070">
    <property type="entry name" value="SNF-like"/>
    <property type="match status" value="1"/>
</dbReference>
<dbReference type="PANTHER" id="PTHR42948:SF1">
    <property type="entry name" value="TRANSPORTER"/>
    <property type="match status" value="1"/>
</dbReference>
<feature type="transmembrane region" description="Helical" evidence="7">
    <location>
        <begin position="177"/>
        <end position="197"/>
    </location>
</feature>
<feature type="transmembrane region" description="Helical" evidence="7">
    <location>
        <begin position="146"/>
        <end position="165"/>
    </location>
</feature>
<protein>
    <recommendedName>
        <fullName evidence="6">Transporter</fullName>
    </recommendedName>
</protein>
<dbReference type="PRINTS" id="PR00176">
    <property type="entry name" value="NANEUSMPORT"/>
</dbReference>
<gene>
    <name evidence="8" type="ORF">BPP43_08000</name>
</gene>
<evidence type="ECO:0000256" key="4">
    <source>
        <dbReference type="ARBA" id="ARBA00022989"/>
    </source>
</evidence>
<dbReference type="NCBIfam" id="NF037979">
    <property type="entry name" value="Na_transp"/>
    <property type="match status" value="1"/>
</dbReference>
<dbReference type="PANTHER" id="PTHR42948">
    <property type="entry name" value="TRANSPORTER"/>
    <property type="match status" value="1"/>
</dbReference>
<comment type="subcellular location">
    <subcellularLocation>
        <location evidence="1">Membrane</location>
        <topology evidence="1">Multi-pass membrane protein</topology>
    </subcellularLocation>
</comment>
<accession>A0A3B6VRG2</accession>
<keyword evidence="3 6" id="KW-0812">Transmembrane</keyword>
<evidence type="ECO:0000256" key="3">
    <source>
        <dbReference type="ARBA" id="ARBA00022692"/>
    </source>
</evidence>
<keyword evidence="5 7" id="KW-0472">Membrane</keyword>
<feature type="transmembrane region" description="Helical" evidence="7">
    <location>
        <begin position="223"/>
        <end position="248"/>
    </location>
</feature>
<evidence type="ECO:0000313" key="9">
    <source>
        <dbReference type="Proteomes" id="UP000010793"/>
    </source>
</evidence>
<feature type="transmembrane region" description="Helical" evidence="7">
    <location>
        <begin position="87"/>
        <end position="120"/>
    </location>
</feature>
<evidence type="ECO:0000256" key="2">
    <source>
        <dbReference type="ARBA" id="ARBA00022448"/>
    </source>
</evidence>
<evidence type="ECO:0000313" key="8">
    <source>
        <dbReference type="EMBL" id="AGA66802.1"/>
    </source>
</evidence>
<feature type="transmembrane region" description="Helical" evidence="7">
    <location>
        <begin position="395"/>
        <end position="416"/>
    </location>
</feature>
<dbReference type="AlphaFoldDB" id="A0A3B6VRG2"/>
<organism evidence="8 9">
    <name type="scientific">Brachyspira pilosicoli P43/6/78</name>
    <dbReference type="NCBI Taxonomy" id="1042417"/>
    <lineage>
        <taxon>Bacteria</taxon>
        <taxon>Pseudomonadati</taxon>
        <taxon>Spirochaetota</taxon>
        <taxon>Spirochaetia</taxon>
        <taxon>Brachyspirales</taxon>
        <taxon>Brachyspiraceae</taxon>
        <taxon>Brachyspira</taxon>
    </lineage>
</organism>
<feature type="transmembrane region" description="Helical" evidence="7">
    <location>
        <begin position="41"/>
        <end position="66"/>
    </location>
</feature>
<reference evidence="8 9" key="1">
    <citation type="journal article" date="2013" name="Genome Announc.">
        <title>Complete Genome Sequence of the Porcine Strain Brachyspira pilosicoli P43/6/78(T.).</title>
        <authorList>
            <person name="Lin C."/>
            <person name="den Bakker H.C."/>
            <person name="Suzuki H."/>
            <person name="Lefebure T."/>
            <person name="Ponnala L."/>
            <person name="Sun Q."/>
            <person name="Stanhope M.J."/>
            <person name="Wiedmann M."/>
            <person name="Duhamel G.E."/>
        </authorList>
    </citation>
    <scope>NUCLEOTIDE SEQUENCE [LARGE SCALE GENOMIC DNA]</scope>
    <source>
        <strain evidence="8 9">P43/6/78</strain>
    </source>
</reference>
<evidence type="ECO:0000256" key="7">
    <source>
        <dbReference type="SAM" id="Phobius"/>
    </source>
</evidence>
<dbReference type="PROSITE" id="PS50267">
    <property type="entry name" value="NA_NEUROTRAN_SYMP_3"/>
    <property type="match status" value="1"/>
</dbReference>
<dbReference type="PROSITE" id="PS00610">
    <property type="entry name" value="NA_NEUROTRAN_SYMP_1"/>
    <property type="match status" value="1"/>
</dbReference>
<feature type="transmembrane region" description="Helical" evidence="7">
    <location>
        <begin position="12"/>
        <end position="29"/>
    </location>
</feature>
<dbReference type="CDD" id="cd10336">
    <property type="entry name" value="SLC6sbd_Tyt1-Like"/>
    <property type="match status" value="1"/>
</dbReference>
<dbReference type="GO" id="GO:0015293">
    <property type="term" value="F:symporter activity"/>
    <property type="evidence" value="ECO:0007669"/>
    <property type="project" value="UniProtKB-KW"/>
</dbReference>
<evidence type="ECO:0000256" key="5">
    <source>
        <dbReference type="ARBA" id="ARBA00023136"/>
    </source>
</evidence>
<name>A0A3B6VRG2_BRAPL</name>
<dbReference type="EMBL" id="CP002873">
    <property type="protein sequence ID" value="AGA66802.1"/>
    <property type="molecule type" value="Genomic_DNA"/>
</dbReference>
<feature type="transmembrane region" description="Helical" evidence="7">
    <location>
        <begin position="260"/>
        <end position="278"/>
    </location>
</feature>
<proteinExistence type="inferred from homology"/>
<dbReference type="InterPro" id="IPR047218">
    <property type="entry name" value="YocR/YhdH-like"/>
</dbReference>
<dbReference type="GO" id="GO:0016020">
    <property type="term" value="C:membrane"/>
    <property type="evidence" value="ECO:0007669"/>
    <property type="project" value="UniProtKB-SubCell"/>
</dbReference>
<dbReference type="Proteomes" id="UP000010793">
    <property type="component" value="Chromosome"/>
</dbReference>
<feature type="transmembrane region" description="Helical" evidence="7">
    <location>
        <begin position="352"/>
        <end position="375"/>
    </location>
</feature>
<dbReference type="GeneID" id="56439979"/>
<dbReference type="Pfam" id="PF00209">
    <property type="entry name" value="SNF"/>
    <property type="match status" value="2"/>
</dbReference>
<feature type="transmembrane region" description="Helical" evidence="7">
    <location>
        <begin position="437"/>
        <end position="456"/>
    </location>
</feature>
<keyword evidence="2 6" id="KW-0813">Transport</keyword>
<sequence>MNEKREKLSSRLGFLLVSAGCAIGLGNVWRFPYITGQYGGAAFVVLYLISLVILGLPILIMEFTVGRAGGRDLAGSYRNLEKKGHKWHIIGYVQIFGCVLLLMFYTTIAGWCLYFCYSMAMGYMDGLSPEQVQAFFGNMLASPKTLIFWMFVAVVVATVVCFKGLENGVERVSKIMMTLLFFVLLILIVRAVTLPNAKEGLKFYLLPNFKNMFGDGIAGFSKVAYAAIGQAFFTLSLGIGAMTIFGSYIDKNYSLTGESIMVVILDTLIALLSGLVIFPTTFSFGVNPGQGAGLVFLTLPNIFNSMVLGRLWGALFFLFLSIAALTTIIAVFENIIAFTMSETKWNRKKTTIVVSISIFILSLPAALGSNVLSFIKPLGEGTSIIDGLDFLVSNNFLPLGGIIILIFCTRELGWGWNNFLKEADTGKGLKFPKWSRFYVSYILPLIVLTIFVVDYINKFFLK</sequence>
<keyword evidence="6" id="KW-0769">Symport</keyword>
<keyword evidence="9" id="KW-1185">Reference proteome</keyword>
<feature type="transmembrane region" description="Helical" evidence="7">
    <location>
        <begin position="311"/>
        <end position="332"/>
    </location>
</feature>
<evidence type="ECO:0000256" key="1">
    <source>
        <dbReference type="ARBA" id="ARBA00004141"/>
    </source>
</evidence>